<feature type="domain" description="Class II Histidinyl-tRNA synthetase (HisRS)-like catalytic core" evidence="9">
    <location>
        <begin position="8"/>
        <end position="329"/>
    </location>
</feature>
<reference evidence="10 11" key="1">
    <citation type="submission" date="2023-01" db="EMBL/GenBank/DDBJ databases">
        <title>Novel diversity within Roseofilum (Cyanobacteria; Desertifilaceae) from marine benthic mats with descriptions of four novel species.</title>
        <authorList>
            <person name="Wang Y."/>
            <person name="Berthold D.E."/>
            <person name="Hu J."/>
            <person name="Lefler F.W."/>
            <person name="Laughinghouse H.D. IV."/>
        </authorList>
    </citation>
    <scope>NUCLEOTIDE SEQUENCE [LARGE SCALE GENOMIC DNA]</scope>
    <source>
        <strain evidence="10 11">BLCC-M143</strain>
    </source>
</reference>
<keyword evidence="10" id="KW-0808">Transferase</keyword>
<evidence type="ECO:0000256" key="7">
    <source>
        <dbReference type="ARBA" id="ARBA00025246"/>
    </source>
</evidence>
<proteinExistence type="inferred from homology"/>
<comment type="similarity">
    <text evidence="3 8">Belongs to the class-II aminoacyl-tRNA synthetase family. HisZ subfamily.</text>
</comment>
<comment type="subunit">
    <text evidence="4 8">Heteromultimer composed of HisG and HisZ subunits.</text>
</comment>
<dbReference type="PANTHER" id="PTHR43707">
    <property type="entry name" value="HISTIDYL-TRNA SYNTHETASE"/>
    <property type="match status" value="1"/>
</dbReference>
<dbReference type="Pfam" id="PF13393">
    <property type="entry name" value="tRNA-synt_His"/>
    <property type="match status" value="1"/>
</dbReference>
<evidence type="ECO:0000256" key="4">
    <source>
        <dbReference type="ARBA" id="ARBA00011496"/>
    </source>
</evidence>
<keyword evidence="8" id="KW-0028">Amino-acid biosynthesis</keyword>
<name>A0ABT7BU13_9CYAN</name>
<dbReference type="RefSeq" id="WP_283757324.1">
    <property type="nucleotide sequence ID" value="NZ_JAQOSQ010000003.1"/>
</dbReference>
<comment type="function">
    <text evidence="7 8">Required for the first step of histidine biosynthesis. May allow the feedback regulation of ATP phosphoribosyltransferase activity by histidine.</text>
</comment>
<dbReference type="EMBL" id="JAQOSQ010000003">
    <property type="protein sequence ID" value="MDJ1182673.1"/>
    <property type="molecule type" value="Genomic_DNA"/>
</dbReference>
<evidence type="ECO:0000256" key="2">
    <source>
        <dbReference type="ARBA" id="ARBA00004667"/>
    </source>
</evidence>
<comment type="subcellular location">
    <subcellularLocation>
        <location evidence="1 8">Cytoplasm</location>
    </subcellularLocation>
</comment>
<dbReference type="PANTHER" id="PTHR43707:SF1">
    <property type="entry name" value="HISTIDINE--TRNA LIGASE, MITOCHONDRIAL-RELATED"/>
    <property type="match status" value="1"/>
</dbReference>
<dbReference type="NCBIfam" id="NF008940">
    <property type="entry name" value="PRK12292.2-3"/>
    <property type="match status" value="1"/>
</dbReference>
<comment type="caution">
    <text evidence="10">The sequence shown here is derived from an EMBL/GenBank/DDBJ whole genome shotgun (WGS) entry which is preliminary data.</text>
</comment>
<evidence type="ECO:0000313" key="10">
    <source>
        <dbReference type="EMBL" id="MDJ1182673.1"/>
    </source>
</evidence>
<dbReference type="InterPro" id="IPR004517">
    <property type="entry name" value="HisZ"/>
</dbReference>
<sequence length="419" mass="47053">MVYQSPQGARDLLPLDVAQKNWVEDRLHQVFHHWGYHQIITSTLERLDTLMAGGAIARSSVIQLQDAREQLGLRPEVTASIARTAATRRYVDEAEVSNPKRFYYSANVFQRSPKGEYGRQQEFYQAGVELLGAAGVAGDSEILLLLADCLESLELPANEWRIAIGEAGLTQSLLSAFPPELQPALRKAISTLDYIELQNLVRAEDLSTQLQELALLLFDLRGEPTEVLEKLSQLDLNENEQERLSYLKTLVDLLQQSRRDRDSLPIILDLSLIRTFDYYSGLVFEVASCQGHNVKPLGQGGRYDGLVGIYHPQGQSLAGIGFCLNIEALQQVLQNGDRLPKEIRASDWLIVPETPQARAAAFAYAQTLRAKDLHIRVQVNLIDRETPDAVRQYARGRRIDRIAWIDAEGEATLEQLGQR</sequence>
<dbReference type="Proteomes" id="UP001232992">
    <property type="component" value="Unassembled WGS sequence"/>
</dbReference>
<dbReference type="CDD" id="cd00773">
    <property type="entry name" value="HisRS-like_core"/>
    <property type="match status" value="1"/>
</dbReference>
<evidence type="ECO:0000256" key="8">
    <source>
        <dbReference type="HAMAP-Rule" id="MF_00125"/>
    </source>
</evidence>
<dbReference type="SUPFAM" id="SSF55681">
    <property type="entry name" value="Class II aaRS and biotin synthetases"/>
    <property type="match status" value="1"/>
</dbReference>
<evidence type="ECO:0000259" key="9">
    <source>
        <dbReference type="Pfam" id="PF13393"/>
    </source>
</evidence>
<evidence type="ECO:0000256" key="1">
    <source>
        <dbReference type="ARBA" id="ARBA00004496"/>
    </source>
</evidence>
<evidence type="ECO:0000256" key="5">
    <source>
        <dbReference type="ARBA" id="ARBA00020397"/>
    </source>
</evidence>
<keyword evidence="8" id="KW-0368">Histidine biosynthesis</keyword>
<keyword evidence="11" id="KW-1185">Reference proteome</keyword>
<dbReference type="Gene3D" id="3.30.930.10">
    <property type="entry name" value="Bira Bifunctional Protein, Domain 2"/>
    <property type="match status" value="1"/>
</dbReference>
<organism evidence="10 11">
    <name type="scientific">Roseofilum casamattae BLCC-M143</name>
    <dbReference type="NCBI Taxonomy" id="3022442"/>
    <lineage>
        <taxon>Bacteria</taxon>
        <taxon>Bacillati</taxon>
        <taxon>Cyanobacteriota</taxon>
        <taxon>Cyanophyceae</taxon>
        <taxon>Desertifilales</taxon>
        <taxon>Desertifilaceae</taxon>
        <taxon>Roseofilum</taxon>
        <taxon>Roseofilum casamattae</taxon>
    </lineage>
</organism>
<evidence type="ECO:0000256" key="6">
    <source>
        <dbReference type="ARBA" id="ARBA00022490"/>
    </source>
</evidence>
<dbReference type="GO" id="GO:0016757">
    <property type="term" value="F:glycosyltransferase activity"/>
    <property type="evidence" value="ECO:0007669"/>
    <property type="project" value="UniProtKB-KW"/>
</dbReference>
<keyword evidence="6 8" id="KW-0963">Cytoplasm</keyword>
<dbReference type="InterPro" id="IPR004516">
    <property type="entry name" value="HisRS/HisZ"/>
</dbReference>
<accession>A0ABT7BU13</accession>
<dbReference type="NCBIfam" id="TIGR00443">
    <property type="entry name" value="hisZ_biosyn_reg"/>
    <property type="match status" value="1"/>
</dbReference>
<dbReference type="InterPro" id="IPR045864">
    <property type="entry name" value="aa-tRNA-synth_II/BPL/LPL"/>
</dbReference>
<evidence type="ECO:0000256" key="3">
    <source>
        <dbReference type="ARBA" id="ARBA00005539"/>
    </source>
</evidence>
<comment type="miscellaneous">
    <text evidence="8">This function is generally fulfilled by the C-terminal part of HisG, which is missing in some bacteria such as this one.</text>
</comment>
<dbReference type="InterPro" id="IPR041715">
    <property type="entry name" value="HisRS-like_core"/>
</dbReference>
<evidence type="ECO:0000313" key="11">
    <source>
        <dbReference type="Proteomes" id="UP001232992"/>
    </source>
</evidence>
<comment type="pathway">
    <text evidence="2 8">Amino-acid biosynthesis; L-histidine biosynthesis; L-histidine from 5-phospho-alpha-D-ribose 1-diphosphate: step 1/9.</text>
</comment>
<dbReference type="PIRSF" id="PIRSF001549">
    <property type="entry name" value="His-tRNA_synth"/>
    <property type="match status" value="1"/>
</dbReference>
<keyword evidence="10" id="KW-0328">Glycosyltransferase</keyword>
<protein>
    <recommendedName>
        <fullName evidence="5 8">ATP phosphoribosyltransferase regulatory subunit</fullName>
    </recommendedName>
</protein>
<dbReference type="HAMAP" id="MF_00125">
    <property type="entry name" value="HisZ"/>
    <property type="match status" value="1"/>
</dbReference>
<gene>
    <name evidence="8" type="primary">hisZ</name>
    <name evidence="10" type="ORF">PMH09_05645</name>
</gene>